<proteinExistence type="inferred from homology"/>
<keyword evidence="2" id="KW-0378">Hydrolase</keyword>
<evidence type="ECO:0000313" key="5">
    <source>
        <dbReference type="Proteomes" id="UP000094043"/>
    </source>
</evidence>
<dbReference type="EMBL" id="CP143788">
    <property type="protein sequence ID" value="WVN89186.1"/>
    <property type="molecule type" value="Genomic_DNA"/>
</dbReference>
<dbReference type="InterPro" id="IPR050410">
    <property type="entry name" value="CCR4/nocturin_mRNA_transcr"/>
</dbReference>
<dbReference type="PANTHER" id="PTHR12121:SF45">
    <property type="entry name" value="NOCTURNIN"/>
    <property type="match status" value="1"/>
</dbReference>
<name>A0AAJ8JVK5_9TREE</name>
<evidence type="ECO:0000256" key="2">
    <source>
        <dbReference type="ARBA" id="ARBA00022801"/>
    </source>
</evidence>
<dbReference type="GO" id="GO:0006139">
    <property type="term" value="P:nucleobase-containing compound metabolic process"/>
    <property type="evidence" value="ECO:0007669"/>
    <property type="project" value="UniProtKB-ARBA"/>
</dbReference>
<comment type="similarity">
    <text evidence="1">Belongs to the CCR4/nocturin family.</text>
</comment>
<dbReference type="RefSeq" id="XP_066069886.1">
    <property type="nucleotide sequence ID" value="XM_066213789.1"/>
</dbReference>
<evidence type="ECO:0008006" key="6">
    <source>
        <dbReference type="Google" id="ProtNLM"/>
    </source>
</evidence>
<accession>A0AAJ8JVK5</accession>
<dbReference type="Proteomes" id="UP000094043">
    <property type="component" value="Chromosome 5"/>
</dbReference>
<dbReference type="PANTHER" id="PTHR12121">
    <property type="entry name" value="CARBON CATABOLITE REPRESSOR PROTEIN 4"/>
    <property type="match status" value="1"/>
</dbReference>
<dbReference type="AlphaFoldDB" id="A0AAJ8JVK5"/>
<feature type="region of interest" description="Disordered" evidence="3">
    <location>
        <begin position="290"/>
        <end position="323"/>
    </location>
</feature>
<reference evidence="4" key="3">
    <citation type="submission" date="2024-01" db="EMBL/GenBank/DDBJ databases">
        <authorList>
            <person name="Coelho M.A."/>
            <person name="David-Palma M."/>
            <person name="Shea T."/>
            <person name="Sun S."/>
            <person name="Cuomo C.A."/>
            <person name="Heitman J."/>
        </authorList>
    </citation>
    <scope>NUCLEOTIDE SEQUENCE</scope>
    <source>
        <strain evidence="4">CBS 7841</strain>
    </source>
</reference>
<sequence>MPPKYILTPEQQAIAEQRRAERAARKATDAKKDESMKFLRREWLELRTAHNPIKVLTWNTENLCSPQRWHIMLNVKSFACRYVHVGYPRFDGQECDMLPALLPSLPNHTPITAAGPGKSHGLVILYNNSIFTQLSSKVIHLDFENLIDNHPDGNSMETTALMKRARASSRYTKNIALLAALSSNTNPKNGVIVATTHLFWHPKYTYERTRQALVLTRAIRKWQSEDGLVHWPVLLAGDLNTQPSEATYHLLASPHIPLSLAQRQDLQESLVVHNSVEKIPLIPPCSSTQTTVPDLSASANSGTSTPGQIKTAEEKEEDHDDKDDKIAANCRSPMLDGSDGLPTVDRLVKLYQEEFPFQGAMSVYDYVFILPSHPSLSLTRKQVEVDITKVICPPHPDQLGKGLPRKEVCASDHVAVGCELDIMW</sequence>
<dbReference type="GO" id="GO:0000175">
    <property type="term" value="F:3'-5'-RNA exonuclease activity"/>
    <property type="evidence" value="ECO:0007669"/>
    <property type="project" value="TreeGrafter"/>
</dbReference>
<dbReference type="InterPro" id="IPR036691">
    <property type="entry name" value="Endo/exonu/phosph_ase_sf"/>
</dbReference>
<feature type="compositionally biased region" description="Polar residues" evidence="3">
    <location>
        <begin position="290"/>
        <end position="308"/>
    </location>
</feature>
<dbReference type="GeneID" id="91088612"/>
<organism evidence="4 5">
    <name type="scientific">Cryptococcus depauperatus CBS 7841</name>
    <dbReference type="NCBI Taxonomy" id="1295531"/>
    <lineage>
        <taxon>Eukaryota</taxon>
        <taxon>Fungi</taxon>
        <taxon>Dikarya</taxon>
        <taxon>Basidiomycota</taxon>
        <taxon>Agaricomycotina</taxon>
        <taxon>Tremellomycetes</taxon>
        <taxon>Tremellales</taxon>
        <taxon>Cryptococcaceae</taxon>
        <taxon>Cryptococcus</taxon>
    </lineage>
</organism>
<keyword evidence="5" id="KW-1185">Reference proteome</keyword>
<reference evidence="4" key="1">
    <citation type="submission" date="2016-06" db="EMBL/GenBank/DDBJ databases">
        <authorList>
            <person name="Cuomo C."/>
            <person name="Litvintseva A."/>
            <person name="Heitman J."/>
            <person name="Chen Y."/>
            <person name="Sun S."/>
            <person name="Springer D."/>
            <person name="Dromer F."/>
            <person name="Young S."/>
            <person name="Zeng Q."/>
            <person name="Chapman S."/>
            <person name="Gujja S."/>
            <person name="Saif S."/>
            <person name="Birren B."/>
        </authorList>
    </citation>
    <scope>NUCLEOTIDE SEQUENCE</scope>
    <source>
        <strain evidence="4">CBS 7841</strain>
    </source>
</reference>
<dbReference type="SUPFAM" id="SSF56219">
    <property type="entry name" value="DNase I-like"/>
    <property type="match status" value="1"/>
</dbReference>
<gene>
    <name evidence="4" type="ORF">L203_104402</name>
</gene>
<evidence type="ECO:0000256" key="3">
    <source>
        <dbReference type="SAM" id="MobiDB-lite"/>
    </source>
</evidence>
<evidence type="ECO:0000256" key="1">
    <source>
        <dbReference type="ARBA" id="ARBA00010774"/>
    </source>
</evidence>
<dbReference type="KEGG" id="cdep:91088612"/>
<evidence type="ECO:0000313" key="4">
    <source>
        <dbReference type="EMBL" id="WVN89186.1"/>
    </source>
</evidence>
<reference evidence="4" key="2">
    <citation type="journal article" date="2022" name="Elife">
        <title>Obligate sexual reproduction of a homothallic fungus closely related to the Cryptococcus pathogenic species complex.</title>
        <authorList>
            <person name="Passer A.R."/>
            <person name="Clancey S.A."/>
            <person name="Shea T."/>
            <person name="David-Palma M."/>
            <person name="Averette A.F."/>
            <person name="Boekhout T."/>
            <person name="Porcel B.M."/>
            <person name="Nowrousian M."/>
            <person name="Cuomo C.A."/>
            <person name="Sun S."/>
            <person name="Heitman J."/>
            <person name="Coelho M.A."/>
        </authorList>
    </citation>
    <scope>NUCLEOTIDE SEQUENCE</scope>
    <source>
        <strain evidence="4">CBS 7841</strain>
    </source>
</reference>
<dbReference type="Gene3D" id="3.60.10.10">
    <property type="entry name" value="Endonuclease/exonuclease/phosphatase"/>
    <property type="match status" value="1"/>
</dbReference>
<protein>
    <recommendedName>
        <fullName evidence="6">Endonuclease/exonuclease/phosphatase domain-containing protein</fullName>
    </recommendedName>
</protein>